<evidence type="ECO:0000313" key="1">
    <source>
        <dbReference type="EMBL" id="CAE8725290.1"/>
    </source>
</evidence>
<dbReference type="EMBL" id="CAJNNW010035043">
    <property type="protein sequence ID" value="CAE8725290.1"/>
    <property type="molecule type" value="Genomic_DNA"/>
</dbReference>
<organism evidence="1 2">
    <name type="scientific">Polarella glacialis</name>
    <name type="common">Dinoflagellate</name>
    <dbReference type="NCBI Taxonomy" id="89957"/>
    <lineage>
        <taxon>Eukaryota</taxon>
        <taxon>Sar</taxon>
        <taxon>Alveolata</taxon>
        <taxon>Dinophyceae</taxon>
        <taxon>Suessiales</taxon>
        <taxon>Suessiaceae</taxon>
        <taxon>Polarella</taxon>
    </lineage>
</organism>
<sequence>MKNLYAARLSRPDLVKPINDLAKNVTKWTKNCDKQLCRLMSYMSCTRDHTLRGYVADKPEDLWLELFVDSDFCGSREDAKSTSGVYLVLKGPHTYFPIMWVSKKQTSVSRSTTEAEVISLAHSLFLEGLPAMSLWEQLLGRKVVLKVREDNQATIRVVKNGYSPKLRHIQRTHKVNLGSICEIFRK</sequence>
<dbReference type="Proteomes" id="UP000626109">
    <property type="component" value="Unassembled WGS sequence"/>
</dbReference>
<gene>
    <name evidence="1" type="ORF">PGLA2088_LOCUS44060</name>
</gene>
<evidence type="ECO:0000313" key="2">
    <source>
        <dbReference type="Proteomes" id="UP000626109"/>
    </source>
</evidence>
<name>A0A813LL27_POLGL</name>
<proteinExistence type="predicted"/>
<dbReference type="CDD" id="cd09272">
    <property type="entry name" value="RNase_HI_RT_Ty1"/>
    <property type="match status" value="1"/>
</dbReference>
<dbReference type="PANTHER" id="PTHR11439">
    <property type="entry name" value="GAG-POL-RELATED RETROTRANSPOSON"/>
    <property type="match status" value="1"/>
</dbReference>
<dbReference type="AlphaFoldDB" id="A0A813LL27"/>
<accession>A0A813LL27</accession>
<comment type="caution">
    <text evidence="1">The sequence shown here is derived from an EMBL/GenBank/DDBJ whole genome shotgun (WGS) entry which is preliminary data.</text>
</comment>
<reference evidence="1" key="1">
    <citation type="submission" date="2021-02" db="EMBL/GenBank/DDBJ databases">
        <authorList>
            <person name="Dougan E. K."/>
            <person name="Rhodes N."/>
            <person name="Thang M."/>
            <person name="Chan C."/>
        </authorList>
    </citation>
    <scope>NUCLEOTIDE SEQUENCE</scope>
</reference>
<protein>
    <submittedName>
        <fullName evidence="1">Uncharacterized protein</fullName>
    </submittedName>
</protein>